<evidence type="ECO:0000256" key="1">
    <source>
        <dbReference type="SAM" id="MobiDB-lite"/>
    </source>
</evidence>
<comment type="caution">
    <text evidence="2">The sequence shown here is derived from an EMBL/GenBank/DDBJ whole genome shotgun (WGS) entry which is preliminary data.</text>
</comment>
<proteinExistence type="predicted"/>
<sequence length="195" mass="21860">MTRIKGAKNFHLAEITSNTSESYAAGSPEKAERLISIEIETKSDSEDVYSDDEVEETVYGTVERTGKVTLNYLTPETKLKMFGGEIDKDGVYFPPGEVEVKHHALGFQMPTTGGKNKYAWYYDVVFEYPNEKAETAEGKPKIQSVEIPFKCYKNKQLNTHVAELDMNGKTANKEKEKKWFTEVPTTKAQSPTAAG</sequence>
<feature type="compositionally biased region" description="Polar residues" evidence="1">
    <location>
        <begin position="183"/>
        <end position="195"/>
    </location>
</feature>
<dbReference type="InterPro" id="IPR006490">
    <property type="entry name" value="Maj_tail_phi13"/>
</dbReference>
<protein>
    <recommendedName>
        <fullName evidence="4">Phage tail protein</fullName>
    </recommendedName>
</protein>
<gene>
    <name evidence="2" type="ORF">H9660_05330</name>
</gene>
<evidence type="ECO:0008006" key="4">
    <source>
        <dbReference type="Google" id="ProtNLM"/>
    </source>
</evidence>
<dbReference type="EMBL" id="JACSQZ010000012">
    <property type="protein sequence ID" value="MBD7914560.1"/>
    <property type="molecule type" value="Genomic_DNA"/>
</dbReference>
<organism evidence="2 3">
    <name type="scientific">Clostridium gallinarum</name>
    <dbReference type="NCBI Taxonomy" id="2762246"/>
    <lineage>
        <taxon>Bacteria</taxon>
        <taxon>Bacillati</taxon>
        <taxon>Bacillota</taxon>
        <taxon>Clostridia</taxon>
        <taxon>Eubacteriales</taxon>
        <taxon>Clostridiaceae</taxon>
        <taxon>Clostridium</taxon>
    </lineage>
</organism>
<accession>A0ABR8Q2C1</accession>
<reference evidence="2 3" key="1">
    <citation type="submission" date="2020-08" db="EMBL/GenBank/DDBJ databases">
        <title>A Genomic Blueprint of the Chicken Gut Microbiome.</title>
        <authorList>
            <person name="Gilroy R."/>
            <person name="Ravi A."/>
            <person name="Getino M."/>
            <person name="Pursley I."/>
            <person name="Horton D.L."/>
            <person name="Alikhan N.-F."/>
            <person name="Baker D."/>
            <person name="Gharbi K."/>
            <person name="Hall N."/>
            <person name="Watson M."/>
            <person name="Adriaenssens E.M."/>
            <person name="Foster-Nyarko E."/>
            <person name="Jarju S."/>
            <person name="Secka A."/>
            <person name="Antonio M."/>
            <person name="Oren A."/>
            <person name="Chaudhuri R."/>
            <person name="La Ragione R.M."/>
            <person name="Hildebrand F."/>
            <person name="Pallen M.J."/>
        </authorList>
    </citation>
    <scope>NUCLEOTIDE SEQUENCE [LARGE SCALE GENOMIC DNA]</scope>
    <source>
        <strain evidence="2 3">Sa3CUN1</strain>
    </source>
</reference>
<dbReference type="NCBIfam" id="TIGR01603">
    <property type="entry name" value="maj_tail_phi13"/>
    <property type="match status" value="1"/>
</dbReference>
<dbReference type="RefSeq" id="WP_191749277.1">
    <property type="nucleotide sequence ID" value="NZ_JACSQZ010000012.1"/>
</dbReference>
<evidence type="ECO:0000313" key="3">
    <source>
        <dbReference type="Proteomes" id="UP000640335"/>
    </source>
</evidence>
<dbReference type="Proteomes" id="UP000640335">
    <property type="component" value="Unassembled WGS sequence"/>
</dbReference>
<name>A0ABR8Q2C1_9CLOT</name>
<evidence type="ECO:0000313" key="2">
    <source>
        <dbReference type="EMBL" id="MBD7914560.1"/>
    </source>
</evidence>
<feature type="region of interest" description="Disordered" evidence="1">
    <location>
        <begin position="173"/>
        <end position="195"/>
    </location>
</feature>
<keyword evidence="3" id="KW-1185">Reference proteome</keyword>